<comment type="caution">
    <text evidence="2">The sequence shown here is derived from an EMBL/GenBank/DDBJ whole genome shotgun (WGS) entry which is preliminary data.</text>
</comment>
<feature type="region of interest" description="Disordered" evidence="1">
    <location>
        <begin position="1"/>
        <end position="28"/>
    </location>
</feature>
<reference evidence="2" key="1">
    <citation type="journal article" date="2022" name="bioRxiv">
        <title>Sequencing and chromosome-scale assembly of the giantPleurodeles waltlgenome.</title>
        <authorList>
            <person name="Brown T."/>
            <person name="Elewa A."/>
            <person name="Iarovenko S."/>
            <person name="Subramanian E."/>
            <person name="Araus A.J."/>
            <person name="Petzold A."/>
            <person name="Susuki M."/>
            <person name="Suzuki K.-i.T."/>
            <person name="Hayashi T."/>
            <person name="Toyoda A."/>
            <person name="Oliveira C."/>
            <person name="Osipova E."/>
            <person name="Leigh N.D."/>
            <person name="Simon A."/>
            <person name="Yun M.H."/>
        </authorList>
    </citation>
    <scope>NUCLEOTIDE SEQUENCE</scope>
    <source>
        <strain evidence="2">20211129_DDA</strain>
        <tissue evidence="2">Liver</tissue>
    </source>
</reference>
<gene>
    <name evidence="2" type="ORF">NDU88_002750</name>
</gene>
<feature type="region of interest" description="Disordered" evidence="1">
    <location>
        <begin position="90"/>
        <end position="111"/>
    </location>
</feature>
<dbReference type="EMBL" id="JANPWB010000002">
    <property type="protein sequence ID" value="KAJ1207359.1"/>
    <property type="molecule type" value="Genomic_DNA"/>
</dbReference>
<organism evidence="2 3">
    <name type="scientific">Pleurodeles waltl</name>
    <name type="common">Iberian ribbed newt</name>
    <dbReference type="NCBI Taxonomy" id="8319"/>
    <lineage>
        <taxon>Eukaryota</taxon>
        <taxon>Metazoa</taxon>
        <taxon>Chordata</taxon>
        <taxon>Craniata</taxon>
        <taxon>Vertebrata</taxon>
        <taxon>Euteleostomi</taxon>
        <taxon>Amphibia</taxon>
        <taxon>Batrachia</taxon>
        <taxon>Caudata</taxon>
        <taxon>Salamandroidea</taxon>
        <taxon>Salamandridae</taxon>
        <taxon>Pleurodelinae</taxon>
        <taxon>Pleurodeles</taxon>
    </lineage>
</organism>
<name>A0AAV7W2R6_PLEWA</name>
<evidence type="ECO:0000313" key="3">
    <source>
        <dbReference type="Proteomes" id="UP001066276"/>
    </source>
</evidence>
<dbReference type="Proteomes" id="UP001066276">
    <property type="component" value="Chromosome 1_2"/>
</dbReference>
<accession>A0AAV7W2R6</accession>
<feature type="region of interest" description="Disordered" evidence="1">
    <location>
        <begin position="56"/>
        <end position="78"/>
    </location>
</feature>
<proteinExistence type="predicted"/>
<protein>
    <submittedName>
        <fullName evidence="2">Uncharacterized protein</fullName>
    </submittedName>
</protein>
<evidence type="ECO:0000313" key="2">
    <source>
        <dbReference type="EMBL" id="KAJ1207359.1"/>
    </source>
</evidence>
<sequence>MRSDGGTRADLCPGGALVSRGSGRPVDPPAVVSWEIAVRRRDTLYFTPQKRRRQFEPLFGGQHEGTMESPGILGHRRPMSMGVVRVRENGHERSGATGEEVGALCGGSAGP</sequence>
<dbReference type="AlphaFoldDB" id="A0AAV7W2R6"/>
<keyword evidence="3" id="KW-1185">Reference proteome</keyword>
<evidence type="ECO:0000256" key="1">
    <source>
        <dbReference type="SAM" id="MobiDB-lite"/>
    </source>
</evidence>